<reference evidence="3" key="1">
    <citation type="journal article" date="2023" name="Mol. Phylogenet. Evol.">
        <title>Genome-scale phylogeny and comparative genomics of the fungal order Sordariales.</title>
        <authorList>
            <person name="Hensen N."/>
            <person name="Bonometti L."/>
            <person name="Westerberg I."/>
            <person name="Brannstrom I.O."/>
            <person name="Guillou S."/>
            <person name="Cros-Aarteil S."/>
            <person name="Calhoun S."/>
            <person name="Haridas S."/>
            <person name="Kuo A."/>
            <person name="Mondo S."/>
            <person name="Pangilinan J."/>
            <person name="Riley R."/>
            <person name="LaButti K."/>
            <person name="Andreopoulos B."/>
            <person name="Lipzen A."/>
            <person name="Chen C."/>
            <person name="Yan M."/>
            <person name="Daum C."/>
            <person name="Ng V."/>
            <person name="Clum A."/>
            <person name="Steindorff A."/>
            <person name="Ohm R.A."/>
            <person name="Martin F."/>
            <person name="Silar P."/>
            <person name="Natvig D.O."/>
            <person name="Lalanne C."/>
            <person name="Gautier V."/>
            <person name="Ament-Velasquez S.L."/>
            <person name="Kruys A."/>
            <person name="Hutchinson M.I."/>
            <person name="Powell A.J."/>
            <person name="Barry K."/>
            <person name="Miller A.N."/>
            <person name="Grigoriev I.V."/>
            <person name="Debuchy R."/>
            <person name="Gladieux P."/>
            <person name="Hiltunen Thoren M."/>
            <person name="Johannesson H."/>
        </authorList>
    </citation>
    <scope>NUCLEOTIDE SEQUENCE</scope>
    <source>
        <strain evidence="3">PSN243</strain>
    </source>
</reference>
<accession>A0AAV9FYI8</accession>
<sequence length="212" mass="23386">MTETNIIDALLERYLLLLNEYTTLQIRLANLHGGVYQNLAKANFSAERGIRYGKDYYDDRMHSARRVVISSSRRQEDASLVEDRPPVVFRVACGNESGVAGGKEEGDVGGKEETEGGDGKEGGKRKSKSKDPLRWFGILTPLPLRQAQKLAVESVEEVVPRLATVIVEMAGVELEVRRARKRRAKAEAAVGKEKLKQQESRPAGSDHKGVAA</sequence>
<dbReference type="Proteomes" id="UP001321760">
    <property type="component" value="Unassembled WGS sequence"/>
</dbReference>
<dbReference type="PANTHER" id="PTHR31996">
    <property type="entry name" value="COILED-COIL DOMAIN-CONTAINING PROTEIN 115"/>
    <property type="match status" value="1"/>
</dbReference>
<evidence type="ECO:0000256" key="1">
    <source>
        <dbReference type="ARBA" id="ARBA00093634"/>
    </source>
</evidence>
<dbReference type="EMBL" id="MU866023">
    <property type="protein sequence ID" value="KAK4442256.1"/>
    <property type="molecule type" value="Genomic_DNA"/>
</dbReference>
<name>A0AAV9FYI8_9PEZI</name>
<organism evidence="3 4">
    <name type="scientific">Podospora aff. communis PSN243</name>
    <dbReference type="NCBI Taxonomy" id="3040156"/>
    <lineage>
        <taxon>Eukaryota</taxon>
        <taxon>Fungi</taxon>
        <taxon>Dikarya</taxon>
        <taxon>Ascomycota</taxon>
        <taxon>Pezizomycotina</taxon>
        <taxon>Sordariomycetes</taxon>
        <taxon>Sordariomycetidae</taxon>
        <taxon>Sordariales</taxon>
        <taxon>Podosporaceae</taxon>
        <taxon>Podospora</taxon>
    </lineage>
</organism>
<dbReference type="GO" id="GO:0051082">
    <property type="term" value="F:unfolded protein binding"/>
    <property type="evidence" value="ECO:0007669"/>
    <property type="project" value="TreeGrafter"/>
</dbReference>
<proteinExistence type="predicted"/>
<comment type="caution">
    <text evidence="3">The sequence shown here is derived from an EMBL/GenBank/DDBJ whole genome shotgun (WGS) entry which is preliminary data.</text>
</comment>
<dbReference type="InterPro" id="IPR040357">
    <property type="entry name" value="Vma22/CCDC115"/>
</dbReference>
<gene>
    <name evidence="3" type="ORF">QBC34DRAFT_29697</name>
</gene>
<dbReference type="GO" id="GO:0070072">
    <property type="term" value="P:vacuolar proton-transporting V-type ATPase complex assembly"/>
    <property type="evidence" value="ECO:0007669"/>
    <property type="project" value="InterPro"/>
</dbReference>
<evidence type="ECO:0000313" key="3">
    <source>
        <dbReference type="EMBL" id="KAK4442256.1"/>
    </source>
</evidence>
<keyword evidence="4" id="KW-1185">Reference proteome</keyword>
<protein>
    <recommendedName>
        <fullName evidence="1">Vacuolar ATPase assembly protein VMA22</fullName>
    </recommendedName>
</protein>
<feature type="region of interest" description="Disordered" evidence="2">
    <location>
        <begin position="100"/>
        <end position="130"/>
    </location>
</feature>
<reference evidence="3" key="2">
    <citation type="submission" date="2023-05" db="EMBL/GenBank/DDBJ databases">
        <authorList>
            <consortium name="Lawrence Berkeley National Laboratory"/>
            <person name="Steindorff A."/>
            <person name="Hensen N."/>
            <person name="Bonometti L."/>
            <person name="Westerberg I."/>
            <person name="Brannstrom I.O."/>
            <person name="Guillou S."/>
            <person name="Cros-Aarteil S."/>
            <person name="Calhoun S."/>
            <person name="Haridas S."/>
            <person name="Kuo A."/>
            <person name="Mondo S."/>
            <person name="Pangilinan J."/>
            <person name="Riley R."/>
            <person name="Labutti K."/>
            <person name="Andreopoulos B."/>
            <person name="Lipzen A."/>
            <person name="Chen C."/>
            <person name="Yanf M."/>
            <person name="Daum C."/>
            <person name="Ng V."/>
            <person name="Clum A."/>
            <person name="Ohm R."/>
            <person name="Martin F."/>
            <person name="Silar P."/>
            <person name="Natvig D."/>
            <person name="Lalanne C."/>
            <person name="Gautier V."/>
            <person name="Ament-Velasquez S.L."/>
            <person name="Kruys A."/>
            <person name="Hutchinson M.I."/>
            <person name="Powell A.J."/>
            <person name="Barry K."/>
            <person name="Miller A.N."/>
            <person name="Grigoriev I.V."/>
            <person name="Debuchy R."/>
            <person name="Gladieux P."/>
            <person name="Thoren M.H."/>
            <person name="Johannesson H."/>
        </authorList>
    </citation>
    <scope>NUCLEOTIDE SEQUENCE</scope>
    <source>
        <strain evidence="3">PSN243</strain>
    </source>
</reference>
<dbReference type="GO" id="GO:1990871">
    <property type="term" value="C:Vma12-Vma22 assembly complex"/>
    <property type="evidence" value="ECO:0007669"/>
    <property type="project" value="TreeGrafter"/>
</dbReference>
<dbReference type="Pfam" id="PF21730">
    <property type="entry name" value="Vma22_CCDC115"/>
    <property type="match status" value="1"/>
</dbReference>
<feature type="compositionally biased region" description="Basic and acidic residues" evidence="2">
    <location>
        <begin position="190"/>
        <end position="212"/>
    </location>
</feature>
<evidence type="ECO:0000313" key="4">
    <source>
        <dbReference type="Proteomes" id="UP001321760"/>
    </source>
</evidence>
<feature type="region of interest" description="Disordered" evidence="2">
    <location>
        <begin position="183"/>
        <end position="212"/>
    </location>
</feature>
<dbReference type="PANTHER" id="PTHR31996:SF2">
    <property type="entry name" value="COILED-COIL DOMAIN-CONTAINING PROTEIN 115"/>
    <property type="match status" value="1"/>
</dbReference>
<dbReference type="AlphaFoldDB" id="A0AAV9FYI8"/>
<evidence type="ECO:0000256" key="2">
    <source>
        <dbReference type="SAM" id="MobiDB-lite"/>
    </source>
</evidence>
<feature type="compositionally biased region" description="Basic and acidic residues" evidence="2">
    <location>
        <begin position="102"/>
        <end position="130"/>
    </location>
</feature>